<gene>
    <name evidence="2" type="ORF">DFR49_1828</name>
</gene>
<dbReference type="AlphaFoldDB" id="A0A397PBX4"/>
<protein>
    <submittedName>
        <fullName evidence="2">Uncharacterized protein</fullName>
    </submittedName>
</protein>
<dbReference type="RefSeq" id="WP_245968327.1">
    <property type="nucleotide sequence ID" value="NZ_QXDC01000003.1"/>
</dbReference>
<comment type="caution">
    <text evidence="2">The sequence shown here is derived from an EMBL/GenBank/DDBJ whole genome shotgun (WGS) entry which is preliminary data.</text>
</comment>
<organism evidence="2 3">
    <name type="scientific">Hephaestia caeni</name>
    <dbReference type="NCBI Taxonomy" id="645617"/>
    <lineage>
        <taxon>Bacteria</taxon>
        <taxon>Pseudomonadati</taxon>
        <taxon>Pseudomonadota</taxon>
        <taxon>Alphaproteobacteria</taxon>
        <taxon>Sphingomonadales</taxon>
        <taxon>Sphingomonadaceae</taxon>
        <taxon>Hephaestia</taxon>
    </lineage>
</organism>
<feature type="signal peptide" evidence="1">
    <location>
        <begin position="1"/>
        <end position="24"/>
    </location>
</feature>
<sequence>MFYVPKALLAAAAAPLLLVSPAFGQNAEQPGRYALSGPRYADFADLVLAAPMIVDAVIASVVRIKGEEAAGVAPGMMRFYVNAEVQTLIRGSSGIPKKVGYLVDVPVDSLGKTPKLKHLRVLLFARPVANRPDQIQLVAPDAQRPWSPAADALARRIARDAVAADAPPVITGVGNAFHVPGSLPGEGETQIFLATADGSPVSLSILSRPGEQKRWAVALSEIVDNAAAPPRPDTLLWYRLACALPPELPQSSLDTADPASASQARADYRFVLRSLGPCDRSHSY</sequence>
<dbReference type="Proteomes" id="UP000266568">
    <property type="component" value="Unassembled WGS sequence"/>
</dbReference>
<proteinExistence type="predicted"/>
<evidence type="ECO:0000313" key="3">
    <source>
        <dbReference type="Proteomes" id="UP000266568"/>
    </source>
</evidence>
<dbReference type="EMBL" id="QXDC01000003">
    <property type="protein sequence ID" value="RIA43604.1"/>
    <property type="molecule type" value="Genomic_DNA"/>
</dbReference>
<evidence type="ECO:0000313" key="2">
    <source>
        <dbReference type="EMBL" id="RIA43604.1"/>
    </source>
</evidence>
<keyword evidence="3" id="KW-1185">Reference proteome</keyword>
<accession>A0A397PBX4</accession>
<keyword evidence="1" id="KW-0732">Signal</keyword>
<reference evidence="2 3" key="1">
    <citation type="submission" date="2018-08" db="EMBL/GenBank/DDBJ databases">
        <title>Genomic Encyclopedia of Type Strains, Phase IV (KMG-IV): sequencing the most valuable type-strain genomes for metagenomic binning, comparative biology and taxonomic classification.</title>
        <authorList>
            <person name="Goeker M."/>
        </authorList>
    </citation>
    <scope>NUCLEOTIDE SEQUENCE [LARGE SCALE GENOMIC DNA]</scope>
    <source>
        <strain evidence="2 3">DSM 25527</strain>
    </source>
</reference>
<feature type="chain" id="PRO_5017228598" evidence="1">
    <location>
        <begin position="25"/>
        <end position="284"/>
    </location>
</feature>
<evidence type="ECO:0000256" key="1">
    <source>
        <dbReference type="SAM" id="SignalP"/>
    </source>
</evidence>
<name>A0A397PBX4_9SPHN</name>